<dbReference type="GO" id="GO:0005829">
    <property type="term" value="C:cytosol"/>
    <property type="evidence" value="ECO:0007669"/>
    <property type="project" value="TreeGrafter"/>
</dbReference>
<dbReference type="PANTHER" id="PTHR30160:SF7">
    <property type="entry name" value="ADP-HEPTOSE--LPS HEPTOSYLTRANSFERASE 2"/>
    <property type="match status" value="1"/>
</dbReference>
<dbReference type="EMBL" id="VSSQ01020295">
    <property type="protein sequence ID" value="MPM65039.1"/>
    <property type="molecule type" value="Genomic_DNA"/>
</dbReference>
<keyword evidence="2 6" id="KW-0808">Transferase</keyword>
<evidence type="ECO:0000256" key="5">
    <source>
        <dbReference type="ARBA" id="ARBA00047503"/>
    </source>
</evidence>
<organism evidence="6">
    <name type="scientific">bioreactor metagenome</name>
    <dbReference type="NCBI Taxonomy" id="1076179"/>
    <lineage>
        <taxon>unclassified sequences</taxon>
        <taxon>metagenomes</taxon>
        <taxon>ecological metagenomes</taxon>
    </lineage>
</organism>
<dbReference type="InterPro" id="IPR002201">
    <property type="entry name" value="Glyco_trans_9"/>
</dbReference>
<dbReference type="GO" id="GO:0008713">
    <property type="term" value="F:ADP-heptose-lipopolysaccharide heptosyltransferase activity"/>
    <property type="evidence" value="ECO:0007669"/>
    <property type="project" value="UniProtKB-EC"/>
</dbReference>
<comment type="catalytic activity">
    <reaction evidence="5">
        <text>an L-alpha-D-Hep-(1-&gt;5)-[alpha-Kdo-(2-&gt;4)]-alpha-Kdo-(2-&gt;6)-lipid A + ADP-L-glycero-beta-D-manno-heptose = an L-alpha-D-Hep-(1-&gt;3)-L-alpha-D-Hep-(1-&gt;5)-[alpha-Kdo-(2-&gt;4)]-alpha-Kdo-(2-&gt;6)-lipid A + ADP + H(+)</text>
        <dbReference type="Rhea" id="RHEA:74071"/>
        <dbReference type="ChEBI" id="CHEBI:15378"/>
        <dbReference type="ChEBI" id="CHEBI:61506"/>
        <dbReference type="ChEBI" id="CHEBI:193068"/>
        <dbReference type="ChEBI" id="CHEBI:193069"/>
        <dbReference type="ChEBI" id="CHEBI:456216"/>
        <dbReference type="EC" id="2.4.99.24"/>
    </reaction>
</comment>
<dbReference type="GO" id="GO:0009244">
    <property type="term" value="P:lipopolysaccharide core region biosynthetic process"/>
    <property type="evidence" value="ECO:0007669"/>
    <property type="project" value="TreeGrafter"/>
</dbReference>
<dbReference type="InterPro" id="IPR051199">
    <property type="entry name" value="LPS_LOS_Heptosyltrfase"/>
</dbReference>
<dbReference type="InterPro" id="IPR011910">
    <property type="entry name" value="RfaF"/>
</dbReference>
<dbReference type="Pfam" id="PF01075">
    <property type="entry name" value="Glyco_transf_9"/>
    <property type="match status" value="1"/>
</dbReference>
<protein>
    <recommendedName>
        <fullName evidence="4">lipopolysaccharide heptosyltransferase II</fullName>
        <ecNumber evidence="4">2.4.99.24</ecNumber>
    </recommendedName>
</protein>
<proteinExistence type="inferred from homology"/>
<dbReference type="PANTHER" id="PTHR30160">
    <property type="entry name" value="TETRAACYLDISACCHARIDE 4'-KINASE-RELATED"/>
    <property type="match status" value="1"/>
</dbReference>
<accession>A0A645BHT9</accession>
<sequence>MDQLPLEIQGLCQHPKLLVMAPGAAYGAAKRWPSEGFRTVARWHLEHCGIVVIVGGGGEKAIGDEVAADLPGNRVFNLCGRTDLAALFHLLHSAQACVANDSGIMHLAAATGIPGVAIFGPTDYCATGPVSDHWELIFDKEGCAPCFERVCPHGHARCMRKLPPAAVIEALRRVMPPTATR</sequence>
<dbReference type="CDD" id="cd03789">
    <property type="entry name" value="GT9_LPS_heptosyltransferase"/>
    <property type="match status" value="1"/>
</dbReference>
<gene>
    <name evidence="6" type="primary">rfaF_7</name>
    <name evidence="6" type="ORF">SDC9_111931</name>
</gene>
<dbReference type="Gene3D" id="3.40.50.2000">
    <property type="entry name" value="Glycogen Phosphorylase B"/>
    <property type="match status" value="1"/>
</dbReference>
<dbReference type="AlphaFoldDB" id="A0A645BHT9"/>
<dbReference type="EC" id="2.4.99.24" evidence="4"/>
<evidence type="ECO:0000256" key="2">
    <source>
        <dbReference type="ARBA" id="ARBA00022679"/>
    </source>
</evidence>
<reference evidence="6" key="1">
    <citation type="submission" date="2019-08" db="EMBL/GenBank/DDBJ databases">
        <authorList>
            <person name="Kucharzyk K."/>
            <person name="Murdoch R.W."/>
            <person name="Higgins S."/>
            <person name="Loffler F."/>
        </authorList>
    </citation>
    <scope>NUCLEOTIDE SEQUENCE</scope>
</reference>
<comment type="caution">
    <text evidence="6">The sequence shown here is derived from an EMBL/GenBank/DDBJ whole genome shotgun (WGS) entry which is preliminary data.</text>
</comment>
<evidence type="ECO:0000256" key="3">
    <source>
        <dbReference type="ARBA" id="ARBA00043995"/>
    </source>
</evidence>
<evidence type="ECO:0000256" key="4">
    <source>
        <dbReference type="ARBA" id="ARBA00044042"/>
    </source>
</evidence>
<name>A0A645BHT9_9ZZZZ</name>
<comment type="similarity">
    <text evidence="3">Belongs to the glycosyltransferase 9 family.</text>
</comment>
<keyword evidence="1" id="KW-0328">Glycosyltransferase</keyword>
<evidence type="ECO:0000256" key="1">
    <source>
        <dbReference type="ARBA" id="ARBA00022676"/>
    </source>
</evidence>
<dbReference type="SUPFAM" id="SSF53756">
    <property type="entry name" value="UDP-Glycosyltransferase/glycogen phosphorylase"/>
    <property type="match status" value="1"/>
</dbReference>
<evidence type="ECO:0000313" key="6">
    <source>
        <dbReference type="EMBL" id="MPM65039.1"/>
    </source>
</evidence>
<dbReference type="NCBIfam" id="TIGR02195">
    <property type="entry name" value="heptsyl_trn_II"/>
    <property type="match status" value="1"/>
</dbReference>